<reference evidence="2" key="3">
    <citation type="journal article" date="2018" name="Mol. Plant Microbe Interact.">
        <title>Genome sequence resources for the wheat stripe rust pathogen (Puccinia striiformis f. sp. tritici) and the barley stripe rust pathogen (Puccinia striiformis f. sp. hordei).</title>
        <authorList>
            <person name="Xia C."/>
            <person name="Wang M."/>
            <person name="Yin C."/>
            <person name="Cornejo O.E."/>
            <person name="Hulbert S.H."/>
            <person name="Chen X."/>
        </authorList>
    </citation>
    <scope>NUCLEOTIDE SEQUENCE [LARGE SCALE GENOMIC DNA]</scope>
    <source>
        <strain evidence="2">93TX-2</strain>
    </source>
</reference>
<name>A0A2S4UYK7_9BASI</name>
<organism evidence="1 2">
    <name type="scientific">Puccinia striiformis</name>
    <dbReference type="NCBI Taxonomy" id="27350"/>
    <lineage>
        <taxon>Eukaryota</taxon>
        <taxon>Fungi</taxon>
        <taxon>Dikarya</taxon>
        <taxon>Basidiomycota</taxon>
        <taxon>Pucciniomycotina</taxon>
        <taxon>Pucciniomycetes</taxon>
        <taxon>Pucciniales</taxon>
        <taxon>Pucciniaceae</taxon>
        <taxon>Puccinia</taxon>
    </lineage>
</organism>
<accession>A0A2S4UYK7</accession>
<comment type="caution">
    <text evidence="1">The sequence shown here is derived from an EMBL/GenBank/DDBJ whole genome shotgun (WGS) entry which is preliminary data.</text>
</comment>
<dbReference type="VEuPathDB" id="FungiDB:PSHT_12144"/>
<gene>
    <name evidence="1" type="ORF">PSHT_12144</name>
</gene>
<evidence type="ECO:0000313" key="2">
    <source>
        <dbReference type="Proteomes" id="UP000238274"/>
    </source>
</evidence>
<reference evidence="1 2" key="1">
    <citation type="submission" date="2017-12" db="EMBL/GenBank/DDBJ databases">
        <title>Gene loss provides genomic basis for host adaptation in cereal stripe rust fungi.</title>
        <authorList>
            <person name="Xia C."/>
        </authorList>
    </citation>
    <scope>NUCLEOTIDE SEQUENCE [LARGE SCALE GENOMIC DNA]</scope>
    <source>
        <strain evidence="1 2">93TX-2</strain>
    </source>
</reference>
<reference evidence="2" key="2">
    <citation type="journal article" date="2018" name="BMC Genomics">
        <title>Genomic insights into host adaptation between the wheat stripe rust pathogen (Puccinia striiformis f. sp. tritici) and the barley stripe rust pathogen (Puccinia striiformis f. sp. hordei).</title>
        <authorList>
            <person name="Xia C."/>
            <person name="Wang M."/>
            <person name="Yin C."/>
            <person name="Cornejo O.E."/>
            <person name="Hulbert S.H."/>
            <person name="Chen X."/>
        </authorList>
    </citation>
    <scope>NUCLEOTIDE SEQUENCE [LARGE SCALE GENOMIC DNA]</scope>
    <source>
        <strain evidence="2">93TX-2</strain>
    </source>
</reference>
<evidence type="ECO:0000313" key="1">
    <source>
        <dbReference type="EMBL" id="POW02343.1"/>
    </source>
</evidence>
<keyword evidence="2" id="KW-1185">Reference proteome</keyword>
<dbReference type="EMBL" id="PKSM01000216">
    <property type="protein sequence ID" value="POW02343.1"/>
    <property type="molecule type" value="Genomic_DNA"/>
</dbReference>
<feature type="non-terminal residue" evidence="1">
    <location>
        <position position="1"/>
    </location>
</feature>
<sequence>NTEHHTPFPTNTAESRPLFPRLALKMQDLIFLDSADFFMKNCDVLVFTGIFAAEAGPHLRARPNASPLAIYRLRAERQGQVTNEFASVSLNLSVPYHGGFAVVAGRSYQFRGTIGKLDDERTTVLQVDHDGDMRQVAETEIVELGPMSITGLGRIEQASLLFSNHSNTDVKATYLIGVDSLDVPANTKFVIGSRIFLSGELDSLGSQSGMMIINVSRSPGKILRRSSDSLSSCQVTGGMYHECF</sequence>
<dbReference type="Proteomes" id="UP000238274">
    <property type="component" value="Unassembled WGS sequence"/>
</dbReference>
<dbReference type="VEuPathDB" id="FungiDB:PSTT_15668"/>
<protein>
    <submittedName>
        <fullName evidence="1">Uncharacterized protein</fullName>
    </submittedName>
</protein>
<dbReference type="OrthoDB" id="10664534at2759"/>
<proteinExistence type="predicted"/>
<dbReference type="AlphaFoldDB" id="A0A2S4UYK7"/>